<evidence type="ECO:0000313" key="4">
    <source>
        <dbReference type="Proteomes" id="UP000248689"/>
    </source>
</evidence>
<dbReference type="GO" id="GO:0043213">
    <property type="term" value="P:bacteriocin transport"/>
    <property type="evidence" value="ECO:0007669"/>
    <property type="project" value="InterPro"/>
</dbReference>
<evidence type="ECO:0000313" key="3">
    <source>
        <dbReference type="EMBL" id="RAL18613.1"/>
    </source>
</evidence>
<feature type="region of interest" description="Disordered" evidence="1">
    <location>
        <begin position="72"/>
        <end position="151"/>
    </location>
</feature>
<organism evidence="3 4">
    <name type="scientific">Glaesserella australis</name>
    <dbReference type="NCBI Taxonomy" id="2094024"/>
    <lineage>
        <taxon>Bacteria</taxon>
        <taxon>Pseudomonadati</taxon>
        <taxon>Pseudomonadota</taxon>
        <taxon>Gammaproteobacteria</taxon>
        <taxon>Pasteurellales</taxon>
        <taxon>Pasteurellaceae</taxon>
        <taxon>Glaesserella</taxon>
    </lineage>
</organism>
<dbReference type="GO" id="GO:0016020">
    <property type="term" value="C:membrane"/>
    <property type="evidence" value="ECO:0007669"/>
    <property type="project" value="InterPro"/>
</dbReference>
<evidence type="ECO:0000256" key="2">
    <source>
        <dbReference type="SAM" id="Phobius"/>
    </source>
</evidence>
<dbReference type="NCBIfam" id="TIGR02794">
    <property type="entry name" value="tolA_full"/>
    <property type="match status" value="2"/>
</dbReference>
<proteinExistence type="predicted"/>
<feature type="compositionally biased region" description="Basic and acidic residues" evidence="1">
    <location>
        <begin position="72"/>
        <end position="93"/>
    </location>
</feature>
<dbReference type="EMBL" id="PTPX01000014">
    <property type="protein sequence ID" value="RAL18613.1"/>
    <property type="molecule type" value="Genomic_DNA"/>
</dbReference>
<keyword evidence="4" id="KW-1185">Reference proteome</keyword>
<sequence length="412" mass="45050">MKSQNDRLELAVIVSVLLHLLLMGLLILGSLFTKTTLPSAGGSGGDSESLDAVMVDTGQVAAEYGRLKAEKQGSKAVKVEPKEEIKEETKEQEPTPIEIAEQQAKEKAIQIAQQKQQEEKRLKEEQRRQELAKQEQIKQEQLKKQQEEATQRKLAEAAKLKADAEAKRLEALAKQAEEEKKLKEEQKRLEQQKLKEQELAKAQAEKAEKQKAEKEAKEKAAKEAKAKAEKEAKEKAEKEAKAKADKEAKEKAAKEAKAKAEKEAKEKAAKEAKAQQAKNNKALDDFLNGGDIGGNASKGGNKNSTGSQGSGGTSGLGQGANVDGSAYGQRIKKLIQSKYRVDPSFAGKQCDVKIFLERDGTIRNYQVVSGDKEVCDAAVSAIVATRKVPPAPSDAVYQQYKSPTLDFSLKVK</sequence>
<gene>
    <name evidence="3" type="ORF">C5N92_07835</name>
</gene>
<name>A0A328BWR8_9PAST</name>
<dbReference type="SUPFAM" id="SSF74653">
    <property type="entry name" value="TolA/TonB C-terminal domain"/>
    <property type="match status" value="1"/>
</dbReference>
<dbReference type="GO" id="GO:0019534">
    <property type="term" value="F:toxin transmembrane transporter activity"/>
    <property type="evidence" value="ECO:0007669"/>
    <property type="project" value="InterPro"/>
</dbReference>
<feature type="compositionally biased region" description="Low complexity" evidence="1">
    <location>
        <begin position="298"/>
        <end position="307"/>
    </location>
</feature>
<dbReference type="AlphaFoldDB" id="A0A328BWR8"/>
<reference evidence="4" key="1">
    <citation type="submission" date="2018-02" db="EMBL/GenBank/DDBJ databases">
        <title>Glaesserella australis sp. nov., isolated from the lungs of pigs.</title>
        <authorList>
            <person name="Turni C."/>
            <person name="Christensen H."/>
        </authorList>
    </citation>
    <scope>NUCLEOTIDE SEQUENCE [LARGE SCALE GENOMIC DNA]</scope>
    <source>
        <strain evidence="4">HS4635</strain>
    </source>
</reference>
<keyword evidence="2" id="KW-0812">Transmembrane</keyword>
<feature type="compositionally biased region" description="Gly residues" evidence="1">
    <location>
        <begin position="308"/>
        <end position="318"/>
    </location>
</feature>
<keyword evidence="2" id="KW-1133">Transmembrane helix</keyword>
<protein>
    <submittedName>
        <fullName evidence="3">Cell envelope integrity protein TolA</fullName>
    </submittedName>
</protein>
<feature type="region of interest" description="Disordered" evidence="1">
    <location>
        <begin position="199"/>
        <end position="322"/>
    </location>
</feature>
<keyword evidence="2" id="KW-0472">Membrane</keyword>
<feature type="transmembrane region" description="Helical" evidence="2">
    <location>
        <begin position="12"/>
        <end position="32"/>
    </location>
</feature>
<feature type="compositionally biased region" description="Basic and acidic residues" evidence="1">
    <location>
        <begin position="116"/>
        <end position="151"/>
    </location>
</feature>
<dbReference type="InterPro" id="IPR014161">
    <property type="entry name" value="Tol-Pal_TolA"/>
</dbReference>
<dbReference type="RefSeq" id="WP_111750293.1">
    <property type="nucleotide sequence ID" value="NZ_PTPX01000014.1"/>
</dbReference>
<feature type="compositionally biased region" description="Basic and acidic residues" evidence="1">
    <location>
        <begin position="199"/>
        <end position="273"/>
    </location>
</feature>
<dbReference type="NCBIfam" id="NF007065">
    <property type="entry name" value="PRK09510.1"/>
    <property type="match status" value="1"/>
</dbReference>
<dbReference type="OrthoDB" id="6194496at2"/>
<evidence type="ECO:0000256" key="1">
    <source>
        <dbReference type="SAM" id="MobiDB-lite"/>
    </source>
</evidence>
<accession>A0A328BWR8</accession>
<dbReference type="Proteomes" id="UP000248689">
    <property type="component" value="Unassembled WGS sequence"/>
</dbReference>
<dbReference type="Pfam" id="PF06519">
    <property type="entry name" value="TolA"/>
    <property type="match status" value="1"/>
</dbReference>
<dbReference type="Gene3D" id="3.30.1150.10">
    <property type="match status" value="1"/>
</dbReference>
<comment type="caution">
    <text evidence="3">The sequence shown here is derived from an EMBL/GenBank/DDBJ whole genome shotgun (WGS) entry which is preliminary data.</text>
</comment>